<dbReference type="STRING" id="1423811.FC72_GL001316"/>
<dbReference type="EMBL" id="AZDG01000029">
    <property type="protein sequence ID" value="KRK63576.1"/>
    <property type="molecule type" value="Genomic_DNA"/>
</dbReference>
<proteinExistence type="predicted"/>
<gene>
    <name evidence="1" type="ORF">FC72_GL001316</name>
</gene>
<name>A0A0R1IX53_9LACO</name>
<sequence length="80" mass="9562">MVSLFITLLIASTMAVCLGQEYKKIKVYEHRIYAHKLMLTNLSSKQVISKQIIKNQKYQFDQEKKKLRVQIDQEVYQIVW</sequence>
<accession>A0A0R1IX53</accession>
<dbReference type="PATRIC" id="fig|1423811.3.peg.1340"/>
<organism evidence="1 2">
    <name type="scientific">Companilactobacillus tucceti DSM 20183</name>
    <dbReference type="NCBI Taxonomy" id="1423811"/>
    <lineage>
        <taxon>Bacteria</taxon>
        <taxon>Bacillati</taxon>
        <taxon>Bacillota</taxon>
        <taxon>Bacilli</taxon>
        <taxon>Lactobacillales</taxon>
        <taxon>Lactobacillaceae</taxon>
        <taxon>Companilactobacillus</taxon>
    </lineage>
</organism>
<reference evidence="1 2" key="1">
    <citation type="journal article" date="2015" name="Genome Announc.">
        <title>Expanding the biotechnology potential of lactobacilli through comparative genomics of 213 strains and associated genera.</title>
        <authorList>
            <person name="Sun Z."/>
            <person name="Harris H.M."/>
            <person name="McCann A."/>
            <person name="Guo C."/>
            <person name="Argimon S."/>
            <person name="Zhang W."/>
            <person name="Yang X."/>
            <person name="Jeffery I.B."/>
            <person name="Cooney J.C."/>
            <person name="Kagawa T.F."/>
            <person name="Liu W."/>
            <person name="Song Y."/>
            <person name="Salvetti E."/>
            <person name="Wrobel A."/>
            <person name="Rasinkangas P."/>
            <person name="Parkhill J."/>
            <person name="Rea M.C."/>
            <person name="O'Sullivan O."/>
            <person name="Ritari J."/>
            <person name="Douillard F.P."/>
            <person name="Paul Ross R."/>
            <person name="Yang R."/>
            <person name="Briner A.E."/>
            <person name="Felis G.E."/>
            <person name="de Vos W.M."/>
            <person name="Barrangou R."/>
            <person name="Klaenhammer T.R."/>
            <person name="Caufield P.W."/>
            <person name="Cui Y."/>
            <person name="Zhang H."/>
            <person name="O'Toole P.W."/>
        </authorList>
    </citation>
    <scope>NUCLEOTIDE SEQUENCE [LARGE SCALE GENOMIC DNA]</scope>
    <source>
        <strain evidence="1 2">DSM 20183</strain>
    </source>
</reference>
<evidence type="ECO:0000313" key="2">
    <source>
        <dbReference type="Proteomes" id="UP000050929"/>
    </source>
</evidence>
<dbReference type="Proteomes" id="UP000050929">
    <property type="component" value="Unassembled WGS sequence"/>
</dbReference>
<dbReference type="AlphaFoldDB" id="A0A0R1IX53"/>
<protein>
    <submittedName>
        <fullName evidence="1">Uncharacterized protein</fullName>
    </submittedName>
</protein>
<evidence type="ECO:0000313" key="1">
    <source>
        <dbReference type="EMBL" id="KRK63576.1"/>
    </source>
</evidence>
<keyword evidence="2" id="KW-1185">Reference proteome</keyword>
<comment type="caution">
    <text evidence="1">The sequence shown here is derived from an EMBL/GenBank/DDBJ whole genome shotgun (WGS) entry which is preliminary data.</text>
</comment>